<dbReference type="Gene3D" id="3.40.33.10">
    <property type="entry name" value="CAP"/>
    <property type="match status" value="1"/>
</dbReference>
<dbReference type="eggNOG" id="KOG3017">
    <property type="taxonomic scope" value="Eukaryota"/>
</dbReference>
<dbReference type="SUPFAM" id="SSF55797">
    <property type="entry name" value="PR-1-like"/>
    <property type="match status" value="1"/>
</dbReference>
<reference evidence="2" key="1">
    <citation type="submission" date="2016-11" db="UniProtKB">
        <authorList>
            <consortium name="WormBaseParasite"/>
        </authorList>
    </citation>
    <scope>IDENTIFICATION</scope>
</reference>
<organism evidence="1 2">
    <name type="scientific">Caenorhabditis tropicalis</name>
    <dbReference type="NCBI Taxonomy" id="1561998"/>
    <lineage>
        <taxon>Eukaryota</taxon>
        <taxon>Metazoa</taxon>
        <taxon>Ecdysozoa</taxon>
        <taxon>Nematoda</taxon>
        <taxon>Chromadorea</taxon>
        <taxon>Rhabditida</taxon>
        <taxon>Rhabditina</taxon>
        <taxon>Rhabditomorpha</taxon>
        <taxon>Rhabditoidea</taxon>
        <taxon>Rhabditidae</taxon>
        <taxon>Peloderinae</taxon>
        <taxon>Caenorhabditis</taxon>
    </lineage>
</organism>
<evidence type="ECO:0000313" key="1">
    <source>
        <dbReference type="Proteomes" id="UP000095282"/>
    </source>
</evidence>
<sequence>MAWATSGSIGCGVKNCGKDPNLPTYNLAVVVCHYKSLGNLLNEPIYIPGVTCSQCPTGTTCETATGLCA</sequence>
<keyword evidence="1" id="KW-1185">Reference proteome</keyword>
<dbReference type="STRING" id="1561998.A0A1I7TDQ5"/>
<protein>
    <submittedName>
        <fullName evidence="2">SCP domain-containing protein</fullName>
    </submittedName>
</protein>
<name>A0A1I7TDQ5_9PELO</name>
<dbReference type="WBParaSite" id="Csp11.Scaffold587.g4922.t1">
    <property type="protein sequence ID" value="Csp11.Scaffold587.g4922.t1"/>
    <property type="gene ID" value="Csp11.Scaffold587.g4922"/>
</dbReference>
<dbReference type="InterPro" id="IPR035940">
    <property type="entry name" value="CAP_sf"/>
</dbReference>
<accession>A0A1I7TDQ5</accession>
<proteinExistence type="predicted"/>
<dbReference type="AlphaFoldDB" id="A0A1I7TDQ5"/>
<dbReference type="Proteomes" id="UP000095282">
    <property type="component" value="Unplaced"/>
</dbReference>
<evidence type="ECO:0000313" key="2">
    <source>
        <dbReference type="WBParaSite" id="Csp11.Scaffold587.g4922.t1"/>
    </source>
</evidence>